<feature type="compositionally biased region" description="Low complexity" evidence="1">
    <location>
        <begin position="426"/>
        <end position="445"/>
    </location>
</feature>
<feature type="region of interest" description="Disordered" evidence="1">
    <location>
        <begin position="503"/>
        <end position="552"/>
    </location>
</feature>
<dbReference type="InterPro" id="IPR057776">
    <property type="entry name" value="UTP23_sensor"/>
</dbReference>
<dbReference type="AlphaFoldDB" id="A0AAW0FEC8"/>
<protein>
    <recommendedName>
        <fullName evidence="2">UTP23 sensor motif region domain-containing protein</fullName>
    </recommendedName>
</protein>
<feature type="compositionally biased region" description="Gly residues" evidence="1">
    <location>
        <begin position="513"/>
        <end position="523"/>
    </location>
</feature>
<dbReference type="Pfam" id="PF24779">
    <property type="entry name" value="UTP23_sensor"/>
    <property type="match status" value="1"/>
</dbReference>
<evidence type="ECO:0000313" key="3">
    <source>
        <dbReference type="EMBL" id="KAK7202244.1"/>
    </source>
</evidence>
<name>A0AAW0FEC8_9TRYP</name>
<reference evidence="3 4" key="1">
    <citation type="journal article" date="2021" name="MBio">
        <title>A New Model Trypanosomatid, Novymonas esmeraldas: Genomic Perception of Its 'Candidatus Pandoraea novymonadis' Endosymbiont.</title>
        <authorList>
            <person name="Zakharova A."/>
            <person name="Saura A."/>
            <person name="Butenko A."/>
            <person name="Podesvova L."/>
            <person name="Warmusova S."/>
            <person name="Kostygov A.Y."/>
            <person name="Nenarokova A."/>
            <person name="Lukes J."/>
            <person name="Opperdoes F.R."/>
            <person name="Yurchenko V."/>
        </authorList>
    </citation>
    <scope>NUCLEOTIDE SEQUENCE [LARGE SCALE GENOMIC DNA]</scope>
    <source>
        <strain evidence="3 4">E262AT.01</strain>
    </source>
</reference>
<keyword evidence="4" id="KW-1185">Reference proteome</keyword>
<feature type="region of interest" description="Disordered" evidence="1">
    <location>
        <begin position="408"/>
        <end position="460"/>
    </location>
</feature>
<evidence type="ECO:0000313" key="4">
    <source>
        <dbReference type="Proteomes" id="UP001430356"/>
    </source>
</evidence>
<dbReference type="Proteomes" id="UP001430356">
    <property type="component" value="Unassembled WGS sequence"/>
</dbReference>
<organism evidence="3 4">
    <name type="scientific">Novymonas esmeraldas</name>
    <dbReference type="NCBI Taxonomy" id="1808958"/>
    <lineage>
        <taxon>Eukaryota</taxon>
        <taxon>Discoba</taxon>
        <taxon>Euglenozoa</taxon>
        <taxon>Kinetoplastea</taxon>
        <taxon>Metakinetoplastina</taxon>
        <taxon>Trypanosomatida</taxon>
        <taxon>Trypanosomatidae</taxon>
        <taxon>Novymonas</taxon>
    </lineage>
</organism>
<accession>A0AAW0FEC8</accession>
<gene>
    <name evidence="3" type="ORF">NESM_000295200</name>
</gene>
<comment type="caution">
    <text evidence="3">The sequence shown here is derived from an EMBL/GenBank/DDBJ whole genome shotgun (WGS) entry which is preliminary data.</text>
</comment>
<sequence length="552" mass="56946">MKRRVLRAHANKRCLRILSASNHLQASASSSVGAAGIGERGFAVLCDASFLRAVVLAYWQAHAPATWRDARRRKLRKAAAATHQIADVTPPAAATQSEESRAARRHVSTATAATMARLPFGALPPLSPYDFLVALLCDAFYGGANTNAVAGAPSATDAAAAAATATTAKFYCCCLPETVEALHRMRDTPAAAAAPAGAPPHAEAPPRHRVDATDAWLAASFGDGVTHRGGPAPSSAASALTFQEVPAAVVHELLRRCTLIAPDGALPPTPLRSEPRAVGEFMAANDVRLGRSALDGIDAAACDLGLLRLVAPPPPFRDGRGVTLSHQSAAAKRRRRKLSRAAAAASTAAGGDDDAAVPATSRPCVPRSYCVATQSHDVRRRLAAATPLLRLTTNPDALWVEQRGVAYPYPKDQAGGTRAERGGGAARSAPAPTHRRATAAPASASAPPPRRTSPAAAASAAGAATTTTVVAAAPQLSRADVAFMKHLGTAAGVPLPQRATAHTAPLQSTAGSKGDGGGGGGGAPVERKRRRERGVNPLSMRKKQKRETFRIA</sequence>
<feature type="domain" description="UTP23 sensor motif region" evidence="2">
    <location>
        <begin position="527"/>
        <end position="545"/>
    </location>
</feature>
<evidence type="ECO:0000259" key="2">
    <source>
        <dbReference type="Pfam" id="PF24779"/>
    </source>
</evidence>
<proteinExistence type="predicted"/>
<dbReference type="EMBL" id="JAECZO010000027">
    <property type="protein sequence ID" value="KAK7202244.1"/>
    <property type="molecule type" value="Genomic_DNA"/>
</dbReference>
<evidence type="ECO:0000256" key="1">
    <source>
        <dbReference type="SAM" id="MobiDB-lite"/>
    </source>
</evidence>